<gene>
    <name evidence="1" type="ORF">BF9343_0707</name>
</gene>
<sequence>MKKIIVISPSITATHIIKRVTALHQAGFIVEVFAFNRGDGVGGNYPPGVNVTDLGLVPNGKGYVGKFFRATSKLKKIFNLYRNENCMYFACSFDLALITLLFSNKKYIYQISDLVYGYFPTTLIRSFFKTIDKLIIKKSITTVVTSEGFIKYLGSKNIANKFIYQPNNLPKEVLGKNIEISECPTNDHFIFSFIGFVRADSVLLFAKTVGEYFPNYSFHFYGKAMNMTVIDNLIKEYPNIHYFGPYKYPDDLQNIYEKVDLVVSCYDVKSLNVRLAEPNKLFESIYYGKPIIVSSHTFLAEKVNSMGVGFGVDASDMQTIKEFISGLTSTEIKNRINKIKSIPKATMIDDGAIQLLKKIETNFKN</sequence>
<dbReference type="KEGG" id="bfs:BF9343_0707"/>
<organism evidence="1 2">
    <name type="scientific">Bacteroides fragilis (strain ATCC 25285 / DSM 2151 / CCUG 4856 / JCM 11019 / LMG 10263 / NCTC 9343 / Onslow / VPI 2553 / EN-2)</name>
    <dbReference type="NCBI Taxonomy" id="272559"/>
    <lineage>
        <taxon>Bacteria</taxon>
        <taxon>Pseudomonadati</taxon>
        <taxon>Bacteroidota</taxon>
        <taxon>Bacteroidia</taxon>
        <taxon>Bacteroidales</taxon>
        <taxon>Bacteroidaceae</taxon>
        <taxon>Bacteroides</taxon>
    </lineage>
</organism>
<dbReference type="Gene3D" id="3.40.50.2000">
    <property type="entry name" value="Glycogen Phosphorylase B"/>
    <property type="match status" value="1"/>
</dbReference>
<dbReference type="HOGENOM" id="CLU_762192_0_0_10"/>
<accession>A0A380Z134</accession>
<dbReference type="EMBL" id="CR626927">
    <property type="protein sequence ID" value="CAH06488.1"/>
    <property type="molecule type" value="Genomic_DNA"/>
</dbReference>
<dbReference type="Proteomes" id="UP000006731">
    <property type="component" value="Chromosome"/>
</dbReference>
<reference evidence="1 2" key="1">
    <citation type="journal article" date="2005" name="Science">
        <title>Extensive DNA inversions in the B. fragilis genome control variable gene expression.</title>
        <authorList>
            <person name="Cerdeno-Tarraga A.M."/>
            <person name="Patrick S."/>
            <person name="Crosmann L."/>
            <person name="Blakely G."/>
            <person name="Abratt V."/>
            <person name="Lennard N."/>
            <person name="Duerden B."/>
            <person name="Poxton I."/>
            <person name="Harris B."/>
            <person name="Quail M.A."/>
            <person name="Barron A."/>
            <person name="Clarck L."/>
            <person name="Corton C."/>
            <person name="Doggett J."/>
            <person name="Holden M.T.G."/>
            <person name="Larke N."/>
            <person name="Line A."/>
            <person name="Lord A."/>
            <person name="Norbertczak H."/>
            <person name="Ormond D."/>
            <person name="Price C."/>
            <person name="Rabbinowitsch E."/>
            <person name="Woodward J."/>
            <person name="Barrel B.G."/>
            <person name="Parkhill J."/>
        </authorList>
    </citation>
    <scope>NUCLEOTIDE SEQUENCE [LARGE SCALE GENOMIC DNA]</scope>
    <source>
        <strain evidence="2">ATCC 25285 / DSM 2151 / CCUG 4856 / JCM 11019 / LMG 10263 / NCTC 9343 / Onslow / VPI 2553 / EN-2</strain>
    </source>
</reference>
<dbReference type="RefSeq" id="WP_010992171.1">
    <property type="nucleotide sequence ID" value="NC_003228.3"/>
</dbReference>
<evidence type="ECO:0000313" key="1">
    <source>
        <dbReference type="EMBL" id="CAH06488.1"/>
    </source>
</evidence>
<dbReference type="GeneID" id="60368164"/>
<dbReference type="CAZy" id="GT4">
    <property type="family name" value="Glycosyltransferase Family 4"/>
</dbReference>
<evidence type="ECO:0000313" key="2">
    <source>
        <dbReference type="Proteomes" id="UP000006731"/>
    </source>
</evidence>
<dbReference type="SUPFAM" id="SSF53756">
    <property type="entry name" value="UDP-Glycosyltransferase/glycogen phosphorylase"/>
    <property type="match status" value="1"/>
</dbReference>
<dbReference type="PaxDb" id="272559-BF9343_0707"/>
<proteinExistence type="predicted"/>
<accession>Q5LH96</accession>
<keyword evidence="2" id="KW-1185">Reference proteome</keyword>
<dbReference type="BioCyc" id="BFRA272559:G1GHZ-775-MONOMER"/>
<dbReference type="eggNOG" id="COG0438">
    <property type="taxonomic scope" value="Bacteria"/>
</dbReference>
<dbReference type="AlphaFoldDB" id="Q5LH96"/>
<name>Q5LH96_BACFN</name>
<protein>
    <submittedName>
        <fullName evidence="1">Possible capsular polysaccharide related protein</fullName>
    </submittedName>
</protein>